<keyword evidence="2" id="KW-1185">Reference proteome</keyword>
<evidence type="ECO:0000313" key="2">
    <source>
        <dbReference type="Proteomes" id="UP001212326"/>
    </source>
</evidence>
<geneLocation type="plasmid" evidence="1">
    <name>unnamed</name>
</geneLocation>
<gene>
    <name evidence="1" type="ORF">O1G22_43545</name>
</gene>
<name>A0ABY7PGM8_9ACTN</name>
<dbReference type="RefSeq" id="WP_270086954.1">
    <property type="nucleotide sequence ID" value="NZ_CP115301.1"/>
</dbReference>
<accession>A0ABY7PGM8</accession>
<evidence type="ECO:0000313" key="1">
    <source>
        <dbReference type="EMBL" id="WBO69789.1"/>
    </source>
</evidence>
<sequence>MTEANMTVCRTCAILGFQTARPGTGRRLAELNLELGRTLDVAGLLRLQVLVRAGYDTDLCVYWLWRDLRDRDAVWAAPPTALTHFWASARPLWAAEPSVRRLHWQPATDRDLCPPNSGVLLEERTPVPATSRRLAPEESWLLDMDTGTALHCRPPSTPADPTAWTALWQRPATP</sequence>
<dbReference type="EMBL" id="CP115301">
    <property type="protein sequence ID" value="WBO69789.1"/>
    <property type="molecule type" value="Genomic_DNA"/>
</dbReference>
<dbReference type="Proteomes" id="UP001212326">
    <property type="component" value="Plasmid punmamed1"/>
</dbReference>
<keyword evidence="1" id="KW-0614">Plasmid</keyword>
<organism evidence="1 2">
    <name type="scientific">Streptomyces camelliae</name>
    <dbReference type="NCBI Taxonomy" id="3004093"/>
    <lineage>
        <taxon>Bacteria</taxon>
        <taxon>Bacillati</taxon>
        <taxon>Actinomycetota</taxon>
        <taxon>Actinomycetes</taxon>
        <taxon>Kitasatosporales</taxon>
        <taxon>Streptomycetaceae</taxon>
        <taxon>Streptomyces</taxon>
    </lineage>
</organism>
<protein>
    <submittedName>
        <fullName evidence="1">Uncharacterized protein</fullName>
    </submittedName>
</protein>
<reference evidence="1 2" key="1">
    <citation type="submission" date="2022-12" db="EMBL/GenBank/DDBJ databases">
        <title>HUAS 2-6.</title>
        <authorList>
            <person name="Mo P."/>
        </authorList>
    </citation>
    <scope>NUCLEOTIDE SEQUENCE [LARGE SCALE GENOMIC DNA]</scope>
    <source>
        <strain evidence="1 2">HUAS 2-6</strain>
        <plasmid evidence="1 2">punmamed1</plasmid>
    </source>
</reference>
<proteinExistence type="predicted"/>
<geneLocation type="plasmid" evidence="1 2">
    <name>punmamed1</name>
</geneLocation>